<dbReference type="Proteomes" id="UP000548476">
    <property type="component" value="Unassembled WGS sequence"/>
</dbReference>
<dbReference type="PANTHER" id="PTHR33495">
    <property type="entry name" value="ANTI-SIGMA FACTOR ANTAGONIST TM_1081-RELATED-RELATED"/>
    <property type="match status" value="1"/>
</dbReference>
<sequence length="116" mass="12341">MTLSIETHTAPDGRVTLALRGEVDYATAPRIRESITEILATDKAKSIHVDVAGVTVLDSTGIGTLVVGYRIARDVGVTVTVTNPSRFITRLFTVVGAQELLEETTDAFAVAPTRAT</sequence>
<dbReference type="SUPFAM" id="SSF52091">
    <property type="entry name" value="SpoIIaa-like"/>
    <property type="match status" value="1"/>
</dbReference>
<dbReference type="EMBL" id="JACHGT010000002">
    <property type="protein sequence ID" value="MBB6033020.1"/>
    <property type="molecule type" value="Genomic_DNA"/>
</dbReference>
<gene>
    <name evidence="4" type="ORF">HNR73_000867</name>
</gene>
<dbReference type="Pfam" id="PF01740">
    <property type="entry name" value="STAS"/>
    <property type="match status" value="1"/>
</dbReference>
<evidence type="ECO:0000256" key="2">
    <source>
        <dbReference type="RuleBase" id="RU003749"/>
    </source>
</evidence>
<dbReference type="GO" id="GO:0043856">
    <property type="term" value="F:anti-sigma factor antagonist activity"/>
    <property type="evidence" value="ECO:0007669"/>
    <property type="project" value="InterPro"/>
</dbReference>
<name>A0A841FM45_9ACTN</name>
<proteinExistence type="inferred from homology"/>
<evidence type="ECO:0000313" key="5">
    <source>
        <dbReference type="Proteomes" id="UP000548476"/>
    </source>
</evidence>
<dbReference type="InterPro" id="IPR036513">
    <property type="entry name" value="STAS_dom_sf"/>
</dbReference>
<comment type="caution">
    <text evidence="4">The sequence shown here is derived from an EMBL/GenBank/DDBJ whole genome shotgun (WGS) entry which is preliminary data.</text>
</comment>
<evidence type="ECO:0000256" key="1">
    <source>
        <dbReference type="ARBA" id="ARBA00009013"/>
    </source>
</evidence>
<dbReference type="Gene3D" id="3.30.750.24">
    <property type="entry name" value="STAS domain"/>
    <property type="match status" value="1"/>
</dbReference>
<dbReference type="CDD" id="cd07043">
    <property type="entry name" value="STAS_anti-anti-sigma_factors"/>
    <property type="match status" value="1"/>
</dbReference>
<dbReference type="InterPro" id="IPR003658">
    <property type="entry name" value="Anti-sigma_ant"/>
</dbReference>
<organism evidence="4 5">
    <name type="scientific">Phytomonospora endophytica</name>
    <dbReference type="NCBI Taxonomy" id="714109"/>
    <lineage>
        <taxon>Bacteria</taxon>
        <taxon>Bacillati</taxon>
        <taxon>Actinomycetota</taxon>
        <taxon>Actinomycetes</taxon>
        <taxon>Micromonosporales</taxon>
        <taxon>Micromonosporaceae</taxon>
        <taxon>Phytomonospora</taxon>
    </lineage>
</organism>
<dbReference type="PANTHER" id="PTHR33495:SF2">
    <property type="entry name" value="ANTI-SIGMA FACTOR ANTAGONIST TM_1081-RELATED"/>
    <property type="match status" value="1"/>
</dbReference>
<dbReference type="NCBIfam" id="TIGR00377">
    <property type="entry name" value="ant_ant_sig"/>
    <property type="match status" value="1"/>
</dbReference>
<dbReference type="RefSeq" id="WP_184785938.1">
    <property type="nucleotide sequence ID" value="NZ_BONT01000021.1"/>
</dbReference>
<feature type="domain" description="STAS" evidence="3">
    <location>
        <begin position="12"/>
        <end position="116"/>
    </location>
</feature>
<keyword evidence="5" id="KW-1185">Reference proteome</keyword>
<evidence type="ECO:0000259" key="3">
    <source>
        <dbReference type="PROSITE" id="PS50801"/>
    </source>
</evidence>
<protein>
    <recommendedName>
        <fullName evidence="2">Anti-sigma factor antagonist</fullName>
    </recommendedName>
</protein>
<accession>A0A841FM45</accession>
<comment type="similarity">
    <text evidence="1 2">Belongs to the anti-sigma-factor antagonist family.</text>
</comment>
<dbReference type="PROSITE" id="PS50801">
    <property type="entry name" value="STAS"/>
    <property type="match status" value="1"/>
</dbReference>
<evidence type="ECO:0000313" key="4">
    <source>
        <dbReference type="EMBL" id="MBB6033020.1"/>
    </source>
</evidence>
<dbReference type="InterPro" id="IPR002645">
    <property type="entry name" value="STAS_dom"/>
</dbReference>
<reference evidence="4 5" key="1">
    <citation type="submission" date="2020-08" db="EMBL/GenBank/DDBJ databases">
        <title>Genomic Encyclopedia of Type Strains, Phase IV (KMG-IV): sequencing the most valuable type-strain genomes for metagenomic binning, comparative biology and taxonomic classification.</title>
        <authorList>
            <person name="Goeker M."/>
        </authorList>
    </citation>
    <scope>NUCLEOTIDE SEQUENCE [LARGE SCALE GENOMIC DNA]</scope>
    <source>
        <strain evidence="4 5">YIM 65646</strain>
    </source>
</reference>
<dbReference type="AlphaFoldDB" id="A0A841FM45"/>